<evidence type="ECO:0000313" key="5">
    <source>
        <dbReference type="Proteomes" id="UP000006322"/>
    </source>
</evidence>
<dbReference type="Gene3D" id="6.10.340.10">
    <property type="match status" value="1"/>
</dbReference>
<keyword evidence="1" id="KW-0472">Membrane</keyword>
<dbReference type="InterPro" id="IPR000014">
    <property type="entry name" value="PAS"/>
</dbReference>
<dbReference type="PROSITE" id="PS50887">
    <property type="entry name" value="GGDEF"/>
    <property type="match status" value="1"/>
</dbReference>
<dbReference type="InterPro" id="IPR029787">
    <property type="entry name" value="Nucleotide_cyclase"/>
</dbReference>
<dbReference type="SMART" id="SM00267">
    <property type="entry name" value="GGDEF"/>
    <property type="match status" value="1"/>
</dbReference>
<dbReference type="EMBL" id="BAER01000014">
    <property type="protein sequence ID" value="GAC31147.1"/>
    <property type="molecule type" value="Genomic_DNA"/>
</dbReference>
<dbReference type="SUPFAM" id="SSF55073">
    <property type="entry name" value="Nucleotide cyclase"/>
    <property type="match status" value="1"/>
</dbReference>
<dbReference type="NCBIfam" id="TIGR00254">
    <property type="entry name" value="GGDEF"/>
    <property type="match status" value="1"/>
</dbReference>
<dbReference type="STRING" id="1129793.GPLA_0228"/>
<keyword evidence="5" id="KW-1185">Reference proteome</keyword>
<dbReference type="Gene3D" id="3.30.70.270">
    <property type="match status" value="1"/>
</dbReference>
<evidence type="ECO:0000313" key="4">
    <source>
        <dbReference type="EMBL" id="GAC31147.1"/>
    </source>
</evidence>
<dbReference type="Proteomes" id="UP000006322">
    <property type="component" value="Unassembled WGS sequence"/>
</dbReference>
<gene>
    <name evidence="4" type="ORF">GPLA_0228</name>
</gene>
<dbReference type="OrthoDB" id="5905478at2"/>
<dbReference type="CDD" id="cd01949">
    <property type="entry name" value="GGDEF"/>
    <property type="match status" value="1"/>
</dbReference>
<dbReference type="Pfam" id="PF00990">
    <property type="entry name" value="GGDEF"/>
    <property type="match status" value="1"/>
</dbReference>
<dbReference type="InterPro" id="IPR000160">
    <property type="entry name" value="GGDEF_dom"/>
</dbReference>
<protein>
    <submittedName>
        <fullName evidence="4">Diguanylate cyclase</fullName>
    </submittedName>
</protein>
<feature type="domain" description="GGDEF" evidence="3">
    <location>
        <begin position="397"/>
        <end position="533"/>
    </location>
</feature>
<sequence>MIKITGKIYIKVALAIVIGAIGTSLVTSVFLYFNAVSSEQSKAQALIEQVAATIRSTASIALYVQDKELAQEIVQGLVINDLIAGAELSDPLSLDVSYGDLSDDKGLVKTQIQHPFIPNQYIGQLLIHPNRHYIQSIAQQNAINDALLLLLYSAIAALFVSVLIHKLLTQPIQNLTASFLKIDPRNTETMRTLIHKKNDEIGQLVQGINDLMGELKITLENETDLRIKTQALESKFRLIFEQASAGICLIDADNMITAANPAFNNIQPNWLNGIAFTYLFENPDQLASLLIRIRNEESVNHLSIDLKCKSQLGEAKRWVHCLFSRVTNQRSQARPPSPVDSEGSLIEVIMYDVTVRAEKEQKTRFQADHDALTHLKNRRAGESEIENLLQTVNLLDMGLVLFMIDLDKFKPVNDTHGHDAGDRVLIEVGKRLQTVFAGRDELCSRWGGDEFVAAYVVNEVNINEIQTLAQSTLDSLRHPIEISDGICCSIGGSIGVVIAPIHANNTKDLLACADKTMYRVKENGRDHFEIYDPSWK</sequence>
<keyword evidence="1" id="KW-0812">Transmembrane</keyword>
<keyword evidence="1" id="KW-1133">Transmembrane helix</keyword>
<dbReference type="InterPro" id="IPR003660">
    <property type="entry name" value="HAMP_dom"/>
</dbReference>
<dbReference type="GO" id="GO:0016020">
    <property type="term" value="C:membrane"/>
    <property type="evidence" value="ECO:0007669"/>
    <property type="project" value="InterPro"/>
</dbReference>
<dbReference type="InterPro" id="IPR035965">
    <property type="entry name" value="PAS-like_dom_sf"/>
</dbReference>
<dbReference type="PROSITE" id="PS50885">
    <property type="entry name" value="HAMP"/>
    <property type="match status" value="1"/>
</dbReference>
<feature type="domain" description="HAMP" evidence="2">
    <location>
        <begin position="166"/>
        <end position="220"/>
    </location>
</feature>
<dbReference type="PANTHER" id="PTHR44757:SF2">
    <property type="entry name" value="BIOFILM ARCHITECTURE MAINTENANCE PROTEIN MBAA"/>
    <property type="match status" value="1"/>
</dbReference>
<dbReference type="RefSeq" id="WP_007102955.1">
    <property type="nucleotide sequence ID" value="NZ_BAER01000014.1"/>
</dbReference>
<dbReference type="Pfam" id="PF13188">
    <property type="entry name" value="PAS_8"/>
    <property type="match status" value="1"/>
</dbReference>
<dbReference type="SUPFAM" id="SSF55785">
    <property type="entry name" value="PYP-like sensor domain (PAS domain)"/>
    <property type="match status" value="1"/>
</dbReference>
<comment type="caution">
    <text evidence="4">The sequence shown here is derived from an EMBL/GenBank/DDBJ whole genome shotgun (WGS) entry which is preliminary data.</text>
</comment>
<name>K6ZLD6_9ALTE</name>
<dbReference type="InterPro" id="IPR043128">
    <property type="entry name" value="Rev_trsase/Diguanyl_cyclase"/>
</dbReference>
<evidence type="ECO:0000256" key="1">
    <source>
        <dbReference type="SAM" id="Phobius"/>
    </source>
</evidence>
<dbReference type="AlphaFoldDB" id="K6ZLD6"/>
<proteinExistence type="predicted"/>
<dbReference type="InterPro" id="IPR052155">
    <property type="entry name" value="Biofilm_reg_signaling"/>
</dbReference>
<accession>K6ZLD6</accession>
<feature type="transmembrane region" description="Helical" evidence="1">
    <location>
        <begin position="12"/>
        <end position="33"/>
    </location>
</feature>
<dbReference type="GO" id="GO:0007165">
    <property type="term" value="P:signal transduction"/>
    <property type="evidence" value="ECO:0007669"/>
    <property type="project" value="InterPro"/>
</dbReference>
<organism evidence="4 5">
    <name type="scientific">Paraglaciecola polaris LMG 21857</name>
    <dbReference type="NCBI Taxonomy" id="1129793"/>
    <lineage>
        <taxon>Bacteria</taxon>
        <taxon>Pseudomonadati</taxon>
        <taxon>Pseudomonadota</taxon>
        <taxon>Gammaproteobacteria</taxon>
        <taxon>Alteromonadales</taxon>
        <taxon>Alteromonadaceae</taxon>
        <taxon>Paraglaciecola</taxon>
    </lineage>
</organism>
<reference evidence="5" key="1">
    <citation type="journal article" date="2014" name="Environ. Microbiol.">
        <title>Comparative genomics of the marine bacterial genus Glaciecola reveals the high degree of genomic diversity and genomic characteristic for cold adaptation.</title>
        <authorList>
            <person name="Qin Q.L."/>
            <person name="Xie B.B."/>
            <person name="Yu Y."/>
            <person name="Shu Y.L."/>
            <person name="Rong J.C."/>
            <person name="Zhang Y.J."/>
            <person name="Zhao D.L."/>
            <person name="Chen X.L."/>
            <person name="Zhang X.Y."/>
            <person name="Chen B."/>
            <person name="Zhou B.C."/>
            <person name="Zhang Y.Z."/>
        </authorList>
    </citation>
    <scope>NUCLEOTIDE SEQUENCE [LARGE SCALE GENOMIC DNA]</scope>
    <source>
        <strain evidence="5">LMG 21857</strain>
    </source>
</reference>
<evidence type="ECO:0000259" key="3">
    <source>
        <dbReference type="PROSITE" id="PS50887"/>
    </source>
</evidence>
<evidence type="ECO:0000259" key="2">
    <source>
        <dbReference type="PROSITE" id="PS50885"/>
    </source>
</evidence>
<dbReference type="PANTHER" id="PTHR44757">
    <property type="entry name" value="DIGUANYLATE CYCLASE DGCP"/>
    <property type="match status" value="1"/>
</dbReference>
<dbReference type="Gene3D" id="3.30.450.20">
    <property type="entry name" value="PAS domain"/>
    <property type="match status" value="1"/>
</dbReference>